<keyword evidence="1" id="KW-0472">Membrane</keyword>
<protein>
    <submittedName>
        <fullName evidence="3">FHA domain protein</fullName>
    </submittedName>
</protein>
<dbReference type="OrthoDB" id="1766727at2"/>
<sequence>MFNIISIAFRYLFILLIYLFMFGIIRMIYLDIKGIRKRSSMGSTYLKLINRRDELPFKVEESYSIPSSVSIGRSNKNDIIIKDPFISKNHAIIEKKHNEYYIEDLNSSNGTFVNNEQIFNPIRLQHGDTITIGQVSFIFVNELSK</sequence>
<proteinExistence type="predicted"/>
<feature type="domain" description="FHA" evidence="2">
    <location>
        <begin position="69"/>
        <end position="118"/>
    </location>
</feature>
<dbReference type="InterPro" id="IPR050923">
    <property type="entry name" value="Cell_Proc_Reg/RNA_Proc"/>
</dbReference>
<keyword evidence="1" id="KW-0812">Transmembrane</keyword>
<gene>
    <name evidence="3" type="ORF">SAMN02745973_01903</name>
</gene>
<keyword evidence="4" id="KW-1185">Reference proteome</keyword>
<evidence type="ECO:0000256" key="1">
    <source>
        <dbReference type="SAM" id="Phobius"/>
    </source>
</evidence>
<keyword evidence="1" id="KW-1133">Transmembrane helix</keyword>
<dbReference type="SUPFAM" id="SSF49879">
    <property type="entry name" value="SMAD/FHA domain"/>
    <property type="match status" value="1"/>
</dbReference>
<organism evidence="3 4">
    <name type="scientific">Garciella nitratireducens DSM 15102</name>
    <dbReference type="NCBI Taxonomy" id="1121911"/>
    <lineage>
        <taxon>Bacteria</taxon>
        <taxon>Bacillati</taxon>
        <taxon>Bacillota</taxon>
        <taxon>Clostridia</taxon>
        <taxon>Eubacteriales</taxon>
        <taxon>Eubacteriaceae</taxon>
        <taxon>Garciella</taxon>
    </lineage>
</organism>
<dbReference type="EMBL" id="FUWV01000014">
    <property type="protein sequence ID" value="SJZ85687.1"/>
    <property type="molecule type" value="Genomic_DNA"/>
</dbReference>
<accession>A0A1T4P2Z4</accession>
<dbReference type="InterPro" id="IPR000253">
    <property type="entry name" value="FHA_dom"/>
</dbReference>
<dbReference type="CDD" id="cd00060">
    <property type="entry name" value="FHA"/>
    <property type="match status" value="1"/>
</dbReference>
<dbReference type="InterPro" id="IPR008984">
    <property type="entry name" value="SMAD_FHA_dom_sf"/>
</dbReference>
<name>A0A1T4P2Z4_9FIRM</name>
<evidence type="ECO:0000313" key="4">
    <source>
        <dbReference type="Proteomes" id="UP000196365"/>
    </source>
</evidence>
<dbReference type="Gene3D" id="2.60.200.20">
    <property type="match status" value="1"/>
</dbReference>
<dbReference type="Pfam" id="PF00498">
    <property type="entry name" value="FHA"/>
    <property type="match status" value="1"/>
</dbReference>
<dbReference type="AlphaFoldDB" id="A0A1T4P2Z4"/>
<evidence type="ECO:0000259" key="2">
    <source>
        <dbReference type="PROSITE" id="PS50006"/>
    </source>
</evidence>
<dbReference type="Proteomes" id="UP000196365">
    <property type="component" value="Unassembled WGS sequence"/>
</dbReference>
<dbReference type="SMART" id="SM00240">
    <property type="entry name" value="FHA"/>
    <property type="match status" value="1"/>
</dbReference>
<evidence type="ECO:0000313" key="3">
    <source>
        <dbReference type="EMBL" id="SJZ85687.1"/>
    </source>
</evidence>
<reference evidence="3 4" key="1">
    <citation type="submission" date="2017-02" db="EMBL/GenBank/DDBJ databases">
        <authorList>
            <person name="Peterson S.W."/>
        </authorList>
    </citation>
    <scope>NUCLEOTIDE SEQUENCE [LARGE SCALE GENOMIC DNA]</scope>
    <source>
        <strain evidence="3 4">DSM 15102</strain>
    </source>
</reference>
<dbReference type="PANTHER" id="PTHR23308">
    <property type="entry name" value="NUCLEAR INHIBITOR OF PROTEIN PHOSPHATASE-1"/>
    <property type="match status" value="1"/>
</dbReference>
<dbReference type="PROSITE" id="PS50006">
    <property type="entry name" value="FHA_DOMAIN"/>
    <property type="match status" value="1"/>
</dbReference>
<feature type="transmembrane region" description="Helical" evidence="1">
    <location>
        <begin position="12"/>
        <end position="32"/>
    </location>
</feature>